<dbReference type="Proteomes" id="UP000769780">
    <property type="component" value="Unassembled WGS sequence"/>
</dbReference>
<proteinExistence type="predicted"/>
<comment type="caution">
    <text evidence="3">The sequence shown here is derived from an EMBL/GenBank/DDBJ whole genome shotgun (WGS) entry which is preliminary data.</text>
</comment>
<evidence type="ECO:0000256" key="2">
    <source>
        <dbReference type="SAM" id="SignalP"/>
    </source>
</evidence>
<dbReference type="RefSeq" id="WP_221874820.1">
    <property type="nucleotide sequence ID" value="NZ_JACWFH010000025.1"/>
</dbReference>
<sequence length="170" mass="18775">MKAKIIRSFAAGIMLASAVSGAVYFFGPSKGEDSQKTKIAQPTDEEMKERLTSDGYIVLTEDEWVAELAAVEAAKQEEAKQAEQETDKKEEQKEQSEEVKEVVVYRTVLNVASGMTSIDVGNALVKGKIIDNAKAFFDEVEKRGLANELRPGTFELDSKMSMDQVINTIF</sequence>
<dbReference type="Gene3D" id="3.30.1490.480">
    <property type="entry name" value="Endolytic murein transglycosylase"/>
    <property type="match status" value="1"/>
</dbReference>
<organism evidence="3 4">
    <name type="scientific">Mesobacillus maritimus</name>
    <dbReference type="NCBI Taxonomy" id="1643336"/>
    <lineage>
        <taxon>Bacteria</taxon>
        <taxon>Bacillati</taxon>
        <taxon>Bacillota</taxon>
        <taxon>Bacilli</taxon>
        <taxon>Bacillales</taxon>
        <taxon>Bacillaceae</taxon>
        <taxon>Mesobacillus</taxon>
    </lineage>
</organism>
<evidence type="ECO:0000256" key="1">
    <source>
        <dbReference type="SAM" id="MobiDB-lite"/>
    </source>
</evidence>
<protein>
    <recommendedName>
        <fullName evidence="5">Endolytic transglycosylase MltG</fullName>
    </recommendedName>
</protein>
<evidence type="ECO:0008006" key="5">
    <source>
        <dbReference type="Google" id="ProtNLM"/>
    </source>
</evidence>
<keyword evidence="2" id="KW-0732">Signal</keyword>
<evidence type="ECO:0000313" key="3">
    <source>
        <dbReference type="EMBL" id="MBY0098598.1"/>
    </source>
</evidence>
<feature type="signal peptide" evidence="2">
    <location>
        <begin position="1"/>
        <end position="22"/>
    </location>
</feature>
<feature type="chain" id="PRO_5045407160" description="Endolytic transglycosylase MltG" evidence="2">
    <location>
        <begin position="23"/>
        <end position="170"/>
    </location>
</feature>
<keyword evidence="4" id="KW-1185">Reference proteome</keyword>
<name>A0ABS7K8K5_9BACI</name>
<reference evidence="3 4" key="1">
    <citation type="submission" date="2020-07" db="EMBL/GenBank/DDBJ databases">
        <title>Fungal Genomes of the International Space Station.</title>
        <authorList>
            <person name="Seuylemezian A."/>
            <person name="Singh N.K."/>
            <person name="Wood J."/>
            <person name="Venkateswaran K."/>
        </authorList>
    </citation>
    <scope>NUCLEOTIDE SEQUENCE [LARGE SCALE GENOMIC DNA]</scope>
    <source>
        <strain evidence="3 4">PL-B2</strain>
    </source>
</reference>
<evidence type="ECO:0000313" key="4">
    <source>
        <dbReference type="Proteomes" id="UP000769780"/>
    </source>
</evidence>
<accession>A0ABS7K8K5</accession>
<dbReference type="EMBL" id="JACWFH010000025">
    <property type="protein sequence ID" value="MBY0098598.1"/>
    <property type="molecule type" value="Genomic_DNA"/>
</dbReference>
<feature type="region of interest" description="Disordered" evidence="1">
    <location>
        <begin position="75"/>
        <end position="96"/>
    </location>
</feature>
<gene>
    <name evidence="3" type="ORF">H0185_17685</name>
</gene>